<accession>A5ATM1</accession>
<dbReference type="EMBL" id="AM435047">
    <property type="protein sequence ID" value="CAN73777.1"/>
    <property type="molecule type" value="Genomic_DNA"/>
</dbReference>
<reference evidence="1" key="1">
    <citation type="journal article" date="2007" name="PLoS ONE">
        <title>The first genome sequence of an elite grapevine cultivar (Pinot noir Vitis vinifera L.): coping with a highly heterozygous genome.</title>
        <authorList>
            <person name="Velasco R."/>
            <person name="Zharkikh A."/>
            <person name="Troggio M."/>
            <person name="Cartwright D.A."/>
            <person name="Cestaro A."/>
            <person name="Pruss D."/>
            <person name="Pindo M."/>
            <person name="FitzGerald L.M."/>
            <person name="Vezzulli S."/>
            <person name="Reid J."/>
            <person name="Malacarne G."/>
            <person name="Iliev D."/>
            <person name="Coppola G."/>
            <person name="Wardell B."/>
            <person name="Micheletti D."/>
            <person name="Macalma T."/>
            <person name="Facci M."/>
            <person name="Mitchell J.T."/>
            <person name="Perazzolli M."/>
            <person name="Eldredge G."/>
            <person name="Gatto P."/>
            <person name="Oyzerski R."/>
            <person name="Moretto M."/>
            <person name="Gutin N."/>
            <person name="Stefanini M."/>
            <person name="Chen Y."/>
            <person name="Segala C."/>
            <person name="Davenport C."/>
            <person name="Dematte L."/>
            <person name="Mraz A."/>
            <person name="Battilana J."/>
            <person name="Stormo K."/>
            <person name="Costa F."/>
            <person name="Tao Q."/>
            <person name="Si-Ammour A."/>
            <person name="Harkins T."/>
            <person name="Lackey A."/>
            <person name="Perbost C."/>
            <person name="Taillon B."/>
            <person name="Stella A."/>
            <person name="Solovyev V."/>
            <person name="Fawcett J.A."/>
            <person name="Sterck L."/>
            <person name="Vandepoele K."/>
            <person name="Grando S.M."/>
            <person name="Toppo S."/>
            <person name="Moser C."/>
            <person name="Lanchbury J."/>
            <person name="Bogden R."/>
            <person name="Skolnick M."/>
            <person name="Sgaramella V."/>
            <person name="Bhatnagar S.K."/>
            <person name="Fontana P."/>
            <person name="Gutin A."/>
            <person name="Van de Peer Y."/>
            <person name="Salamini F."/>
            <person name="Viola R."/>
        </authorList>
    </citation>
    <scope>NUCLEOTIDE SEQUENCE</scope>
</reference>
<evidence type="ECO:0000313" key="1">
    <source>
        <dbReference type="EMBL" id="CAN73777.1"/>
    </source>
</evidence>
<proteinExistence type="predicted"/>
<organism evidence="1">
    <name type="scientific">Vitis vinifera</name>
    <name type="common">Grape</name>
    <dbReference type="NCBI Taxonomy" id="29760"/>
    <lineage>
        <taxon>Eukaryota</taxon>
        <taxon>Viridiplantae</taxon>
        <taxon>Streptophyta</taxon>
        <taxon>Embryophyta</taxon>
        <taxon>Tracheophyta</taxon>
        <taxon>Spermatophyta</taxon>
        <taxon>Magnoliopsida</taxon>
        <taxon>eudicotyledons</taxon>
        <taxon>Gunneridae</taxon>
        <taxon>Pentapetalae</taxon>
        <taxon>rosids</taxon>
        <taxon>Vitales</taxon>
        <taxon>Vitaceae</taxon>
        <taxon>Viteae</taxon>
        <taxon>Vitis</taxon>
    </lineage>
</organism>
<gene>
    <name evidence="1" type="ORF">VITISV_042178</name>
</gene>
<sequence length="41" mass="4576">MAEGKGDLLVFAGRGIREHNFGWVQCTIRWNQATSDMPILG</sequence>
<name>A5ATM1_VITVI</name>
<dbReference type="AlphaFoldDB" id="A5ATM1"/>
<protein>
    <submittedName>
        <fullName evidence="1">Uncharacterized protein</fullName>
    </submittedName>
</protein>